<gene>
    <name evidence="1" type="ORF">APTSU1_000636500</name>
</gene>
<dbReference type="SUPFAM" id="SSF57938">
    <property type="entry name" value="DnaJ/Hsp40 cysteine-rich domain"/>
    <property type="match status" value="1"/>
</dbReference>
<proteinExistence type="predicted"/>
<dbReference type="PROSITE" id="PS51257">
    <property type="entry name" value="PROKAR_LIPOPROTEIN"/>
    <property type="match status" value="1"/>
</dbReference>
<dbReference type="InterPro" id="IPR052789">
    <property type="entry name" value="SSUH2_homolog"/>
</dbReference>
<dbReference type="EMBL" id="BAAFST010000006">
    <property type="protein sequence ID" value="GAB1291135.1"/>
    <property type="molecule type" value="Genomic_DNA"/>
</dbReference>
<evidence type="ECO:0000313" key="2">
    <source>
        <dbReference type="Proteomes" id="UP001623349"/>
    </source>
</evidence>
<sequence>MSRYLGLCQTEGFGSWLGTMAGCELVTMGWEGLSVVLRLEPQSSGAQTRTWLDASTMDRDLSEEDNFPPKSLLTLRRRRRLPTSRPRHRKGMADLSFEAESPVMPPDELLEGLPSYDWLLQGRGKAGLLPTLGSPGKVPGACMLVFSPGAQRVPVVTEEVAREALISFVNSQCCYSSAAAGNLIIQELRQQTLCRNQRVPESKKERQTTPEEQYLRLSSDFHIHANLHTNHDPPPPGPGYRLETFSESRVSEWTFQPVTNHSVDGPQRGTSPRLWDMKVQVPPMFQEDTRKFQVPHSSLVKECHKCHGRGRYKCSGCHGAGTWHQAQSQAAPEMPHVFWLWPAQVQYVLWEGEQDVRHLQGGEEAGALCPAGHHVVKNSLFEFVSPHHLPCPGELLAKARGENLFRDENATVYPIVDFPLQDISLASQRGIEEHSAMLASRARILQQEVALNFRHAPVTTYLETRRLGCSLLDTVIPGHGRQDSYTSDPKRQTIELIPITEVHYWYQGKTSVYYIYGTDHQVYVADYPERYCCGCTIL</sequence>
<dbReference type="PANTHER" id="PTHR48465">
    <property type="entry name" value="PROTEIN SSUH2 HOMOLOG"/>
    <property type="match status" value="1"/>
</dbReference>
<dbReference type="Proteomes" id="UP001623349">
    <property type="component" value="Unassembled WGS sequence"/>
</dbReference>
<protein>
    <submittedName>
        <fullName evidence="1">Ssu-2 homolog (C. elegans)</fullName>
    </submittedName>
</protein>
<evidence type="ECO:0000313" key="1">
    <source>
        <dbReference type="EMBL" id="GAB1291135.1"/>
    </source>
</evidence>
<reference evidence="1 2" key="1">
    <citation type="submission" date="2024-08" db="EMBL/GenBank/DDBJ databases">
        <title>The draft genome of Apodemus speciosus.</title>
        <authorList>
            <person name="Nabeshima K."/>
            <person name="Suzuki S."/>
            <person name="Onuma M."/>
        </authorList>
    </citation>
    <scope>NUCLEOTIDE SEQUENCE [LARGE SCALE GENOMIC DNA]</scope>
    <source>
        <strain evidence="1">IB14-021</strain>
    </source>
</reference>
<keyword evidence="2" id="KW-1185">Reference proteome</keyword>
<dbReference type="PANTHER" id="PTHR48465:SF1">
    <property type="entry name" value="PROTEIN SSUH2 HOMOLOG"/>
    <property type="match status" value="1"/>
</dbReference>
<comment type="caution">
    <text evidence="1">The sequence shown here is derived from an EMBL/GenBank/DDBJ whole genome shotgun (WGS) entry which is preliminary data.</text>
</comment>
<name>A0ABQ0EW01_APOSI</name>
<accession>A0ABQ0EW01</accession>
<dbReference type="InterPro" id="IPR036410">
    <property type="entry name" value="HSP_DnaJ_Cys-rich_dom_sf"/>
</dbReference>
<organism evidence="1 2">
    <name type="scientific">Apodemus speciosus</name>
    <name type="common">Large Japanese field mouse</name>
    <dbReference type="NCBI Taxonomy" id="105296"/>
    <lineage>
        <taxon>Eukaryota</taxon>
        <taxon>Metazoa</taxon>
        <taxon>Chordata</taxon>
        <taxon>Craniata</taxon>
        <taxon>Vertebrata</taxon>
        <taxon>Euteleostomi</taxon>
        <taxon>Mammalia</taxon>
        <taxon>Eutheria</taxon>
        <taxon>Euarchontoglires</taxon>
        <taxon>Glires</taxon>
        <taxon>Rodentia</taxon>
        <taxon>Myomorpha</taxon>
        <taxon>Muroidea</taxon>
        <taxon>Muridae</taxon>
        <taxon>Murinae</taxon>
        <taxon>Apodemus</taxon>
    </lineage>
</organism>